<dbReference type="HAMAP" id="MF_01895">
    <property type="entry name" value="RNase_R"/>
    <property type="match status" value="1"/>
</dbReference>
<keyword evidence="12" id="KW-1185">Reference proteome</keyword>
<protein>
    <recommendedName>
        <fullName evidence="8">Ribonuclease R</fullName>
        <shortName evidence="8">RNase R</shortName>
        <ecNumber evidence="8">3.1.13.1</ecNumber>
    </recommendedName>
</protein>
<feature type="compositionally biased region" description="Basic residues" evidence="9">
    <location>
        <begin position="782"/>
        <end position="792"/>
    </location>
</feature>
<comment type="similarity">
    <text evidence="8">Belongs to the RNR ribonuclease family. RNase R subfamily.</text>
</comment>
<dbReference type="NCBIfam" id="TIGR00358">
    <property type="entry name" value="3_prime_RNase"/>
    <property type="match status" value="1"/>
</dbReference>
<dbReference type="GO" id="GO:0006402">
    <property type="term" value="P:mRNA catabolic process"/>
    <property type="evidence" value="ECO:0007669"/>
    <property type="project" value="TreeGrafter"/>
</dbReference>
<dbReference type="SMART" id="SM00316">
    <property type="entry name" value="S1"/>
    <property type="match status" value="1"/>
</dbReference>
<dbReference type="PANTHER" id="PTHR23355:SF9">
    <property type="entry name" value="DIS3-LIKE EXONUCLEASE 2"/>
    <property type="match status" value="1"/>
</dbReference>
<dbReference type="InterPro" id="IPR013668">
    <property type="entry name" value="RNase_R_HTH_12"/>
</dbReference>
<dbReference type="Pfam" id="PF17876">
    <property type="entry name" value="CSD2"/>
    <property type="match status" value="1"/>
</dbReference>
<evidence type="ECO:0000256" key="2">
    <source>
        <dbReference type="ARBA" id="ARBA00004496"/>
    </source>
</evidence>
<dbReference type="CDD" id="cd04471">
    <property type="entry name" value="S1_RNase_R"/>
    <property type="match status" value="1"/>
</dbReference>
<dbReference type="RefSeq" id="WP_166914621.1">
    <property type="nucleotide sequence ID" value="NZ_CP050253.1"/>
</dbReference>
<feature type="compositionally biased region" description="Basic and acidic residues" evidence="9">
    <location>
        <begin position="718"/>
        <end position="728"/>
    </location>
</feature>
<dbReference type="Pfam" id="PF08461">
    <property type="entry name" value="WHD_RNase_R"/>
    <property type="match status" value="1"/>
</dbReference>
<dbReference type="GO" id="GO:0005829">
    <property type="term" value="C:cytosol"/>
    <property type="evidence" value="ECO:0007669"/>
    <property type="project" value="TreeGrafter"/>
</dbReference>
<dbReference type="SUPFAM" id="SSF50249">
    <property type="entry name" value="Nucleic acid-binding proteins"/>
    <property type="match status" value="4"/>
</dbReference>
<dbReference type="FunCoup" id="A0A6G9I8V1">
    <property type="interactions" value="525"/>
</dbReference>
<dbReference type="Pfam" id="PF00575">
    <property type="entry name" value="S1"/>
    <property type="match status" value="1"/>
</dbReference>
<dbReference type="InterPro" id="IPR003029">
    <property type="entry name" value="S1_domain"/>
</dbReference>
<evidence type="ECO:0000313" key="11">
    <source>
        <dbReference type="EMBL" id="QIQ20643.1"/>
    </source>
</evidence>
<dbReference type="NCBIfam" id="NF008648">
    <property type="entry name" value="PRK11642.1"/>
    <property type="match status" value="1"/>
</dbReference>
<evidence type="ECO:0000259" key="10">
    <source>
        <dbReference type="PROSITE" id="PS50126"/>
    </source>
</evidence>
<gene>
    <name evidence="8 11" type="primary">rnr</name>
    <name evidence="11" type="ORF">IPMB12_02445</name>
</gene>
<name>A0A6G9I8V1_9GAMM</name>
<dbReference type="InParanoid" id="A0A6G9I8V1"/>
<evidence type="ECO:0000256" key="8">
    <source>
        <dbReference type="HAMAP-Rule" id="MF_01895"/>
    </source>
</evidence>
<dbReference type="NCBIfam" id="TIGR02063">
    <property type="entry name" value="RNase_R"/>
    <property type="match status" value="1"/>
</dbReference>
<dbReference type="KEGG" id="orb:IPMB12_02445"/>
<evidence type="ECO:0000256" key="3">
    <source>
        <dbReference type="ARBA" id="ARBA00022490"/>
    </source>
</evidence>
<keyword evidence="4 8" id="KW-0540">Nuclease</keyword>
<keyword evidence="6 8" id="KW-0269">Exonuclease</keyword>
<evidence type="ECO:0000256" key="1">
    <source>
        <dbReference type="ARBA" id="ARBA00001849"/>
    </source>
</evidence>
<evidence type="ECO:0000313" key="12">
    <source>
        <dbReference type="Proteomes" id="UP000501168"/>
    </source>
</evidence>
<dbReference type="InterPro" id="IPR040476">
    <property type="entry name" value="CSD2"/>
</dbReference>
<feature type="region of interest" description="Disordered" evidence="9">
    <location>
        <begin position="718"/>
        <end position="792"/>
    </location>
</feature>
<evidence type="ECO:0000256" key="7">
    <source>
        <dbReference type="ARBA" id="ARBA00022884"/>
    </source>
</evidence>
<dbReference type="InterPro" id="IPR050180">
    <property type="entry name" value="RNR_Ribonuclease"/>
</dbReference>
<feature type="domain" description="S1 motif" evidence="10">
    <location>
        <begin position="641"/>
        <end position="722"/>
    </location>
</feature>
<dbReference type="PANTHER" id="PTHR23355">
    <property type="entry name" value="RIBONUCLEASE"/>
    <property type="match status" value="1"/>
</dbReference>
<sequence length="792" mass="90308">MITDPFFDREAEKYESPIASRELILDYLQKTAKPVNLEKIAEAMSITSDDQKTALHRRLRAMERDGQLIFTRKQCYALPEKFDMIKGSVIGHREGYGFLRVEGEKEDYYLSPDQMKLALHGDVVMAQPIGKKFKGKQEARIVRILEPRNNLIVGRYFIEQGIGFVVPDDSRLCFDILIAEKPEQTIRMGSVVVVELQQRPERRQRAVGRITEILGENMETDLAIEIAIRTHEIPHVLPDAVLTQVSGFTEEVPEEAKQGRLDLRSLPLITIDGEDARDFDDAVYCEKKTGGGWRLWVAIADVSYYVRPKTALDKDACQRGTSVYFPSRVIPMLPEVLSNGLCSLNPQVDRLCMVCEMTISAKGKLTSYQFYEAVMNSHARMTYTKVAKILEGDPELREHYADLVPHLEDIYSLYKTLDRVREERGAIAFESPEPKFIFNADKRIESVEVAERNDAHKIIEECMIMANVAAAKFVTKAGIPSLFRIHDLPDSERLMGLRAVLAELGLVLSGGDNPKPKDVAELLTLVADRPDREMIQTLVLRSMKQAVYDPDNRGHFGLALQEYAHFTSPIRRYPDLLLHRAIKWIIAHDKQQESQTGGWRYDMPEMLYFGQHCSMTERRADEAVRDVVDWLKCDFMQDHVGEVFKGIISSITNFGFFVRLDDLYIDGLVHVSSLENDYYSYDSVRHRLVGEASGYAYRLGDRVTVKVEASNPEDRKIDFSLIESDKKPQRAGKTAKDNRKKSAKMSAAKDQRGEWDADKPMKKKRRGQDNPYAPKKAEKSGSKHKSGKKNKR</sequence>
<feature type="compositionally biased region" description="Basic and acidic residues" evidence="9">
    <location>
        <begin position="747"/>
        <end position="760"/>
    </location>
</feature>
<dbReference type="InterPro" id="IPR013223">
    <property type="entry name" value="RNase_B_OB_dom"/>
</dbReference>
<dbReference type="Pfam" id="PF00773">
    <property type="entry name" value="RNB"/>
    <property type="match status" value="1"/>
</dbReference>
<dbReference type="EMBL" id="CP050253">
    <property type="protein sequence ID" value="QIQ20643.1"/>
    <property type="molecule type" value="Genomic_DNA"/>
</dbReference>
<comment type="subcellular location">
    <subcellularLocation>
        <location evidence="2 8">Cytoplasm</location>
    </subcellularLocation>
</comment>
<reference evidence="11 12" key="1">
    <citation type="submission" date="2020-03" db="EMBL/GenBank/DDBJ databases">
        <title>Complete genome sequence of Orbus sp. IPMB12 (BCRC 80908).</title>
        <authorList>
            <person name="Lo W.-S."/>
            <person name="Chang T.-H."/>
            <person name="Kuo C.-H."/>
        </authorList>
    </citation>
    <scope>NUCLEOTIDE SEQUENCE [LARGE SCALE GENOMIC DNA]</scope>
    <source>
        <strain evidence="11 12">IPMB12</strain>
    </source>
</reference>
<dbReference type="InterPro" id="IPR011805">
    <property type="entry name" value="RNase_R"/>
</dbReference>
<evidence type="ECO:0000256" key="6">
    <source>
        <dbReference type="ARBA" id="ARBA00022839"/>
    </source>
</evidence>
<dbReference type="Proteomes" id="UP000501168">
    <property type="component" value="Chromosome"/>
</dbReference>
<comment type="catalytic activity">
    <reaction evidence="1 8">
        <text>Exonucleolytic cleavage in the 3'- to 5'-direction to yield nucleoside 5'-phosphates.</text>
        <dbReference type="EC" id="3.1.13.1"/>
    </reaction>
</comment>
<dbReference type="SMART" id="SM00955">
    <property type="entry name" value="RNB"/>
    <property type="match status" value="1"/>
</dbReference>
<organism evidence="11 12">
    <name type="scientific">Zophobihabitans entericus</name>
    <dbReference type="NCBI Taxonomy" id="1635327"/>
    <lineage>
        <taxon>Bacteria</taxon>
        <taxon>Pseudomonadati</taxon>
        <taxon>Pseudomonadota</taxon>
        <taxon>Gammaproteobacteria</taxon>
        <taxon>Orbales</taxon>
        <taxon>Orbaceae</taxon>
        <taxon>Zophobihabitans</taxon>
    </lineage>
</organism>
<keyword evidence="5 8" id="KW-0378">Hydrolase</keyword>
<dbReference type="PROSITE" id="PS50126">
    <property type="entry name" value="S1"/>
    <property type="match status" value="1"/>
</dbReference>
<evidence type="ECO:0000256" key="4">
    <source>
        <dbReference type="ARBA" id="ARBA00022722"/>
    </source>
</evidence>
<evidence type="ECO:0000256" key="5">
    <source>
        <dbReference type="ARBA" id="ARBA00022801"/>
    </source>
</evidence>
<accession>A0A6G9I8V1</accession>
<dbReference type="InterPro" id="IPR001900">
    <property type="entry name" value="RNase_II/R"/>
</dbReference>
<dbReference type="SMART" id="SM00357">
    <property type="entry name" value="CSP"/>
    <property type="match status" value="1"/>
</dbReference>
<comment type="function">
    <text evidence="8">3'-5' exoribonuclease that releases 5'-nucleoside monophosphates and is involved in maturation of structured RNAs.</text>
</comment>
<dbReference type="AlphaFoldDB" id="A0A6G9I8V1"/>
<evidence type="ECO:0000256" key="9">
    <source>
        <dbReference type="SAM" id="MobiDB-lite"/>
    </source>
</evidence>
<keyword evidence="7 8" id="KW-0694">RNA-binding</keyword>
<dbReference type="GO" id="GO:0008859">
    <property type="term" value="F:exoribonuclease II activity"/>
    <property type="evidence" value="ECO:0007669"/>
    <property type="project" value="UniProtKB-UniRule"/>
</dbReference>
<dbReference type="EC" id="3.1.13.1" evidence="8"/>
<proteinExistence type="inferred from homology"/>
<dbReference type="InterPro" id="IPR012340">
    <property type="entry name" value="NA-bd_OB-fold"/>
</dbReference>
<dbReference type="GO" id="GO:0003723">
    <property type="term" value="F:RNA binding"/>
    <property type="evidence" value="ECO:0007669"/>
    <property type="project" value="UniProtKB-UniRule"/>
</dbReference>
<dbReference type="InterPro" id="IPR004476">
    <property type="entry name" value="RNase_II/RNase_R"/>
</dbReference>
<dbReference type="InterPro" id="IPR022966">
    <property type="entry name" value="RNase_II/R_CS"/>
</dbReference>
<dbReference type="InterPro" id="IPR011129">
    <property type="entry name" value="CSD"/>
</dbReference>
<dbReference type="Gene3D" id="2.40.50.140">
    <property type="entry name" value="Nucleic acid-binding proteins"/>
    <property type="match status" value="2"/>
</dbReference>
<keyword evidence="3 8" id="KW-0963">Cytoplasm</keyword>
<dbReference type="PROSITE" id="PS01175">
    <property type="entry name" value="RIBONUCLEASE_II"/>
    <property type="match status" value="1"/>
</dbReference>
<dbReference type="Pfam" id="PF08206">
    <property type="entry name" value="OB_RNB"/>
    <property type="match status" value="1"/>
</dbReference>